<feature type="transmembrane region" description="Helical" evidence="1">
    <location>
        <begin position="178"/>
        <end position="198"/>
    </location>
</feature>
<dbReference type="EMBL" id="SNXS01000002">
    <property type="protein sequence ID" value="TDP72692.1"/>
    <property type="molecule type" value="Genomic_DNA"/>
</dbReference>
<feature type="domain" description="GGDEF" evidence="3">
    <location>
        <begin position="358"/>
        <end position="491"/>
    </location>
</feature>
<dbReference type="InterPro" id="IPR043128">
    <property type="entry name" value="Rev_trsase/Diguanyl_cyclase"/>
</dbReference>
<dbReference type="CDD" id="cd01948">
    <property type="entry name" value="EAL"/>
    <property type="match status" value="1"/>
</dbReference>
<dbReference type="CDD" id="cd01949">
    <property type="entry name" value="GGDEF"/>
    <property type="match status" value="1"/>
</dbReference>
<dbReference type="NCBIfam" id="TIGR00254">
    <property type="entry name" value="GGDEF"/>
    <property type="match status" value="1"/>
</dbReference>
<keyword evidence="1" id="KW-0472">Membrane</keyword>
<dbReference type="SMART" id="SM00091">
    <property type="entry name" value="PAS"/>
    <property type="match status" value="1"/>
</dbReference>
<dbReference type="SUPFAM" id="SSF141868">
    <property type="entry name" value="EAL domain-like"/>
    <property type="match status" value="1"/>
</dbReference>
<protein>
    <submittedName>
        <fullName evidence="4">PAS domain S-box-containing protein/diguanylate cyclase (GGDEF)-like protein</fullName>
    </submittedName>
</protein>
<dbReference type="Gene3D" id="3.20.20.450">
    <property type="entry name" value="EAL domain"/>
    <property type="match status" value="1"/>
</dbReference>
<dbReference type="Pfam" id="PF00990">
    <property type="entry name" value="GGDEF"/>
    <property type="match status" value="1"/>
</dbReference>
<dbReference type="InterPro" id="IPR052155">
    <property type="entry name" value="Biofilm_reg_signaling"/>
</dbReference>
<accession>A0A4R6QQB2</accession>
<keyword evidence="1" id="KW-1133">Transmembrane helix</keyword>
<feature type="transmembrane region" description="Helical" evidence="1">
    <location>
        <begin position="31"/>
        <end position="53"/>
    </location>
</feature>
<dbReference type="AlphaFoldDB" id="A0A4R6QQB2"/>
<keyword evidence="5" id="KW-1185">Reference proteome</keyword>
<dbReference type="InterPro" id="IPR001633">
    <property type="entry name" value="EAL_dom"/>
</dbReference>
<dbReference type="Proteomes" id="UP000295361">
    <property type="component" value="Unassembled WGS sequence"/>
</dbReference>
<evidence type="ECO:0000313" key="5">
    <source>
        <dbReference type="Proteomes" id="UP000295361"/>
    </source>
</evidence>
<dbReference type="SUPFAM" id="SSF55785">
    <property type="entry name" value="PYP-like sensor domain (PAS domain)"/>
    <property type="match status" value="1"/>
</dbReference>
<dbReference type="InParanoid" id="A0A4R6QQB2"/>
<reference evidence="4 5" key="1">
    <citation type="submission" date="2019-03" db="EMBL/GenBank/DDBJ databases">
        <title>Genomic Encyclopedia of Type Strains, Phase IV (KMG-IV): sequencing the most valuable type-strain genomes for metagenomic binning, comparative biology and taxonomic classification.</title>
        <authorList>
            <person name="Goeker M."/>
        </authorList>
    </citation>
    <scope>NUCLEOTIDE SEQUENCE [LARGE SCALE GENOMIC DNA]</scope>
    <source>
        <strain evidence="4 5">DSM 16998</strain>
    </source>
</reference>
<feature type="transmembrane region" description="Helical" evidence="1">
    <location>
        <begin position="119"/>
        <end position="138"/>
    </location>
</feature>
<dbReference type="InterPro" id="IPR035965">
    <property type="entry name" value="PAS-like_dom_sf"/>
</dbReference>
<dbReference type="PROSITE" id="PS50887">
    <property type="entry name" value="GGDEF"/>
    <property type="match status" value="1"/>
</dbReference>
<dbReference type="PANTHER" id="PTHR44757:SF2">
    <property type="entry name" value="BIOFILM ARCHITECTURE MAINTENANCE PROTEIN MBAA"/>
    <property type="match status" value="1"/>
</dbReference>
<dbReference type="RefSeq" id="WP_166651905.1">
    <property type="nucleotide sequence ID" value="NZ_SNXS01000002.1"/>
</dbReference>
<gene>
    <name evidence="4" type="ORF">DES47_102437</name>
</gene>
<evidence type="ECO:0000313" key="4">
    <source>
        <dbReference type="EMBL" id="TDP72692.1"/>
    </source>
</evidence>
<dbReference type="NCBIfam" id="TIGR00229">
    <property type="entry name" value="sensory_box"/>
    <property type="match status" value="1"/>
</dbReference>
<feature type="transmembrane region" description="Helical" evidence="1">
    <location>
        <begin position="94"/>
        <end position="113"/>
    </location>
</feature>
<dbReference type="InterPro" id="IPR000014">
    <property type="entry name" value="PAS"/>
</dbReference>
<sequence length="762" mass="82869">MNWLPVISVGLNLMMGLALLMLWNQDRRHRYVLLWGWSWVLLSLGLLLGPILIDERHSLALQQAEALGSACALMGSLLLQVAGALHYREHKLPLKVWLPLLLAMVLALALTAARSQTQAVALGALFLVGGALVSAFLMARGGSPLELWVALGFVLLAGVHGSSPLLHEMGRSPVTSTLGIFAQTLLSLSLILLAMARANDEVRRQSRRFQKIAQHSLQGMAVLQDGKVLYANPAALAIFGYHDRERVTGETGSDTLIPLEQQQASAARHRAILADPMARVAWEGPRLNRLGHKLYLRGLSSYMEWDGRPAELVTIMDDTARQAALRALQRQAIHDELTNLPNRNFAVERLQQLTAEGAAFAVISADLDRFQLVNETLGHATGDALLRAVGERLRLALPAAASVARLGEDQFVILLEGAAQASTVQIFVEQLLTLLERPFALAGTELQVHMSIGVALFPQDGDDGDTLLRGADAAMHKAKQRAGSTYEFFDAGMNRASQARLQAEQALAKAIEGREFFLEYQPKYRAGSRQLCGFEALVRWQPAGGARVSPVDFIPAAERTGHIHALGDLILAMATAQLRAWLDQFGQLLPVAVNVSPLQFEDVLFVERLMGHLHGHQLPPDCLEVEITETAAIGHVDRVVPMLKRLHELGVESALDDFGTGQSSLTMLRRLPIQTMKLDRSMIDPLPAADASAVVQAVCLLGQSLKLQIVAEGVENETQAQAVEALGCTQLQGFHLSRPLSAAAATALLKARLGRWQTTAQL</sequence>
<dbReference type="Pfam" id="PF13188">
    <property type="entry name" value="PAS_8"/>
    <property type="match status" value="1"/>
</dbReference>
<organism evidence="4 5">
    <name type="scientific">Roseateles toxinivorans</name>
    <dbReference type="NCBI Taxonomy" id="270368"/>
    <lineage>
        <taxon>Bacteria</taxon>
        <taxon>Pseudomonadati</taxon>
        <taxon>Pseudomonadota</taxon>
        <taxon>Betaproteobacteria</taxon>
        <taxon>Burkholderiales</taxon>
        <taxon>Sphaerotilaceae</taxon>
        <taxon>Roseateles</taxon>
    </lineage>
</organism>
<name>A0A4R6QQB2_9BURK</name>
<dbReference type="Pfam" id="PF00563">
    <property type="entry name" value="EAL"/>
    <property type="match status" value="1"/>
</dbReference>
<dbReference type="PANTHER" id="PTHR44757">
    <property type="entry name" value="DIGUANYLATE CYCLASE DGCP"/>
    <property type="match status" value="1"/>
</dbReference>
<dbReference type="SMART" id="SM00052">
    <property type="entry name" value="EAL"/>
    <property type="match status" value="1"/>
</dbReference>
<dbReference type="Gene3D" id="3.30.450.20">
    <property type="entry name" value="PAS domain"/>
    <property type="match status" value="1"/>
</dbReference>
<comment type="caution">
    <text evidence="4">The sequence shown here is derived from an EMBL/GenBank/DDBJ whole genome shotgun (WGS) entry which is preliminary data.</text>
</comment>
<dbReference type="InterPro" id="IPR035919">
    <property type="entry name" value="EAL_sf"/>
</dbReference>
<evidence type="ECO:0000259" key="3">
    <source>
        <dbReference type="PROSITE" id="PS50887"/>
    </source>
</evidence>
<feature type="transmembrane region" description="Helical" evidence="1">
    <location>
        <begin position="145"/>
        <end position="166"/>
    </location>
</feature>
<evidence type="ECO:0000259" key="2">
    <source>
        <dbReference type="PROSITE" id="PS50883"/>
    </source>
</evidence>
<dbReference type="SMART" id="SM00267">
    <property type="entry name" value="GGDEF"/>
    <property type="match status" value="1"/>
</dbReference>
<feature type="transmembrane region" description="Helical" evidence="1">
    <location>
        <begin position="6"/>
        <end position="24"/>
    </location>
</feature>
<proteinExistence type="predicted"/>
<dbReference type="Gene3D" id="3.30.70.270">
    <property type="match status" value="1"/>
</dbReference>
<dbReference type="InterPro" id="IPR000160">
    <property type="entry name" value="GGDEF_dom"/>
</dbReference>
<dbReference type="SUPFAM" id="SSF55073">
    <property type="entry name" value="Nucleotide cyclase"/>
    <property type="match status" value="1"/>
</dbReference>
<dbReference type="InterPro" id="IPR029787">
    <property type="entry name" value="Nucleotide_cyclase"/>
</dbReference>
<keyword evidence="1" id="KW-0812">Transmembrane</keyword>
<dbReference type="PROSITE" id="PS50883">
    <property type="entry name" value="EAL"/>
    <property type="match status" value="1"/>
</dbReference>
<dbReference type="CDD" id="cd00130">
    <property type="entry name" value="PAS"/>
    <property type="match status" value="1"/>
</dbReference>
<evidence type="ECO:0000256" key="1">
    <source>
        <dbReference type="SAM" id="Phobius"/>
    </source>
</evidence>
<feature type="domain" description="EAL" evidence="2">
    <location>
        <begin position="500"/>
        <end position="753"/>
    </location>
</feature>